<dbReference type="AlphaFoldDB" id="A0A545TSI1"/>
<dbReference type="RefSeq" id="WP_142904200.1">
    <property type="nucleotide sequence ID" value="NZ_ML660092.1"/>
</dbReference>
<dbReference type="OrthoDB" id="9805307at2"/>
<evidence type="ECO:0000256" key="3">
    <source>
        <dbReference type="ARBA" id="ARBA00051258"/>
    </source>
</evidence>
<evidence type="ECO:0000313" key="10">
    <source>
        <dbReference type="Proteomes" id="UP000319732"/>
    </source>
</evidence>
<evidence type="ECO:0000256" key="2">
    <source>
        <dbReference type="ARBA" id="ARBA00022723"/>
    </source>
</evidence>
<dbReference type="GO" id="GO:0019752">
    <property type="term" value="P:carboxylic acid metabolic process"/>
    <property type="evidence" value="ECO:0007669"/>
    <property type="project" value="UniProtKB-ARBA"/>
</dbReference>
<evidence type="ECO:0000256" key="7">
    <source>
        <dbReference type="ARBA" id="ARBA00060680"/>
    </source>
</evidence>
<dbReference type="Proteomes" id="UP000319732">
    <property type="component" value="Unassembled WGS sequence"/>
</dbReference>
<dbReference type="FunFam" id="3.90.850.10:FF:000002">
    <property type="entry name" value="2-hydroxyhepta-2,4-diene-1,7-dioate isomerase"/>
    <property type="match status" value="1"/>
</dbReference>
<keyword evidence="2" id="KW-0479">Metal-binding</keyword>
<evidence type="ECO:0000256" key="1">
    <source>
        <dbReference type="ARBA" id="ARBA00010211"/>
    </source>
</evidence>
<comment type="catalytic activity">
    <reaction evidence="4">
        <text>(2E,4Z)-5-hydroxypenta-2,4-diene-1,2,5-tricarboxylate = (3E,5R)-5-carboxy-2-oxohept-3-enedioate</text>
        <dbReference type="Rhea" id="RHEA:18813"/>
        <dbReference type="ChEBI" id="CHEBI:47961"/>
        <dbReference type="ChEBI" id="CHEBI:87491"/>
        <dbReference type="EC" id="5.3.3.10"/>
    </reaction>
</comment>
<gene>
    <name evidence="9" type="ORF">FKG94_10555</name>
</gene>
<comment type="caution">
    <text evidence="9">The sequence shown here is derived from an EMBL/GenBank/DDBJ whole genome shotgun (WGS) entry which is preliminary data.</text>
</comment>
<comment type="pathway">
    <text evidence="7">Aromatic compound metabolism; 4-hydroxyphenylacetate degradation; pyruvate and succinate semialdehyde from 4-hydroxyphenylacetate: step 5/7.</text>
</comment>
<dbReference type="InterPro" id="IPR036663">
    <property type="entry name" value="Fumarylacetoacetase_C_sf"/>
</dbReference>
<evidence type="ECO:0000256" key="6">
    <source>
        <dbReference type="ARBA" id="ARBA00060569"/>
    </source>
</evidence>
<dbReference type="PANTHER" id="PTHR42796:SF4">
    <property type="entry name" value="FUMARYLACETOACETATE HYDROLASE DOMAIN-CONTAINING PROTEIN 2A"/>
    <property type="match status" value="1"/>
</dbReference>
<evidence type="ECO:0000256" key="5">
    <source>
        <dbReference type="ARBA" id="ARBA00057150"/>
    </source>
</evidence>
<accession>A0A545TSI1</accession>
<evidence type="ECO:0000313" key="9">
    <source>
        <dbReference type="EMBL" id="TQV80101.1"/>
    </source>
</evidence>
<evidence type="ECO:0000256" key="4">
    <source>
        <dbReference type="ARBA" id="ARBA00052790"/>
    </source>
</evidence>
<reference evidence="9 10" key="1">
    <citation type="submission" date="2019-06" db="EMBL/GenBank/DDBJ databases">
        <title>Whole genome sequence for Cellvibrionaceae sp. R142.</title>
        <authorList>
            <person name="Wang G."/>
        </authorList>
    </citation>
    <scope>NUCLEOTIDE SEQUENCE [LARGE SCALE GENOMIC DNA]</scope>
    <source>
        <strain evidence="9 10">R142</strain>
    </source>
</reference>
<dbReference type="GO" id="GO:0016787">
    <property type="term" value="F:hydrolase activity"/>
    <property type="evidence" value="ECO:0007669"/>
    <property type="project" value="UniProtKB-KW"/>
</dbReference>
<dbReference type="GO" id="GO:0008704">
    <property type="term" value="F:5-carboxymethyl-2-hydroxymuconate delta-isomerase activity"/>
    <property type="evidence" value="ECO:0007669"/>
    <property type="project" value="UniProtKB-EC"/>
</dbReference>
<evidence type="ECO:0000259" key="8">
    <source>
        <dbReference type="Pfam" id="PF01557"/>
    </source>
</evidence>
<sequence>MKLLRYGDRRHEKPGLLDQDNNIRDLSEVVDDITPAFLNSKNFSWLKTAEVSGLPMVPGQPRLAPPVAGVGKMICVGLNYRDHAQESGMDVPQEPILFMKATTAIVGPGDDVVIPRNAHKVDWEVELGIVIGKTAKYVPEARALDYIAGLTVVNDISEREFQLERGGQWVKGKGCDTFGPIGPYLVTLDELNDINALPIWLELNGERVQDGNTRTMVFDVPYLVHYISQFMRLEPGDIISTGTPPGVGLGMTPPRFLQVGDVMRLGIQGLGVQRQCVVAEVSADIGEEEVAR</sequence>
<dbReference type="EMBL" id="VHSG01000010">
    <property type="protein sequence ID" value="TQV80101.1"/>
    <property type="molecule type" value="Genomic_DNA"/>
</dbReference>
<proteinExistence type="inferred from homology"/>
<dbReference type="InterPro" id="IPR011234">
    <property type="entry name" value="Fumarylacetoacetase-like_C"/>
</dbReference>
<comment type="pathway">
    <text evidence="6">Aromatic compound metabolism; 4-hydroxyphenylacetate degradation; pyruvate and succinate semialdehyde from 4-hydroxyphenylacetate: step 4/7.</text>
</comment>
<dbReference type="Gene3D" id="3.90.850.10">
    <property type="entry name" value="Fumarylacetoacetase-like, C-terminal domain"/>
    <property type="match status" value="1"/>
</dbReference>
<keyword evidence="10" id="KW-1185">Reference proteome</keyword>
<protein>
    <submittedName>
        <fullName evidence="9">Fumarylacetoacetate hydrolase family protein</fullName>
    </submittedName>
</protein>
<keyword evidence="9" id="KW-0378">Hydrolase</keyword>
<organism evidence="9 10">
    <name type="scientific">Exilibacterium tricleocarpae</name>
    <dbReference type="NCBI Taxonomy" id="2591008"/>
    <lineage>
        <taxon>Bacteria</taxon>
        <taxon>Pseudomonadati</taxon>
        <taxon>Pseudomonadota</taxon>
        <taxon>Gammaproteobacteria</taxon>
        <taxon>Cellvibrionales</taxon>
        <taxon>Cellvibrionaceae</taxon>
        <taxon>Exilibacterium</taxon>
    </lineage>
</organism>
<comment type="similarity">
    <text evidence="1">Belongs to the FAH family.</text>
</comment>
<dbReference type="GO" id="GO:0046872">
    <property type="term" value="F:metal ion binding"/>
    <property type="evidence" value="ECO:0007669"/>
    <property type="project" value="UniProtKB-KW"/>
</dbReference>
<comment type="catalytic activity">
    <reaction evidence="3">
        <text>(3E,5R)-5-carboxy-2-oxohept-3-enedioate + H(+) = (4Z)-2-oxohept-4-enedioate + CO2</text>
        <dbReference type="Rhea" id="RHEA:14397"/>
        <dbReference type="ChEBI" id="CHEBI:15378"/>
        <dbReference type="ChEBI" id="CHEBI:16526"/>
        <dbReference type="ChEBI" id="CHEBI:87491"/>
        <dbReference type="ChEBI" id="CHEBI:87507"/>
        <dbReference type="EC" id="4.1.1.68"/>
    </reaction>
</comment>
<name>A0A545TSI1_9GAMM</name>
<feature type="domain" description="Fumarylacetoacetase-like C-terminal" evidence="8">
    <location>
        <begin position="72"/>
        <end position="278"/>
    </location>
</feature>
<dbReference type="GO" id="GO:0018800">
    <property type="term" value="F:5-oxopent-3-ene-1,2,5-tricarboxylate decarboxylase activity"/>
    <property type="evidence" value="ECO:0007669"/>
    <property type="project" value="UniProtKB-EC"/>
</dbReference>
<comment type="function">
    <text evidence="5">Decarboxylates OPET (5-oxo-pent-3-ene-1,2,5-tricarboxylic acid) into HHDD (2-hydroxy-hept-2,4-diene-1,7-dioate) and isomerizes it to OHED (2-oxo-hept-3-ene-1,7-dioate).</text>
</comment>
<dbReference type="PANTHER" id="PTHR42796">
    <property type="entry name" value="FUMARYLACETOACETATE HYDROLASE DOMAIN-CONTAINING PROTEIN 2A-RELATED"/>
    <property type="match status" value="1"/>
</dbReference>
<dbReference type="InterPro" id="IPR051121">
    <property type="entry name" value="FAH"/>
</dbReference>
<dbReference type="SUPFAM" id="SSF56529">
    <property type="entry name" value="FAH"/>
    <property type="match status" value="1"/>
</dbReference>
<dbReference type="Pfam" id="PF01557">
    <property type="entry name" value="FAA_hydrolase"/>
    <property type="match status" value="1"/>
</dbReference>